<reference evidence="1 2" key="1">
    <citation type="submission" date="2018-06" db="EMBL/GenBank/DDBJ databases">
        <title>Genomic insight into two independent archaeal endosymbiosis events.</title>
        <authorList>
            <person name="Lind A.E."/>
            <person name="Lewis W.H."/>
            <person name="Spang A."/>
            <person name="Guy L."/>
            <person name="Embley M.T."/>
            <person name="Ettema T.J.G."/>
        </authorList>
    </citation>
    <scope>NUCLEOTIDE SEQUENCE [LARGE SCALE GENOMIC DNA]</scope>
    <source>
        <strain evidence="1">NOE</strain>
    </source>
</reference>
<dbReference type="Proteomes" id="UP000253099">
    <property type="component" value="Unassembled WGS sequence"/>
</dbReference>
<proteinExistence type="predicted"/>
<dbReference type="EMBL" id="NIZT01000022">
    <property type="protein sequence ID" value="RBQ23601.1"/>
    <property type="molecule type" value="Genomic_DNA"/>
</dbReference>
<sequence length="240" mass="26293">MISPGSDTWKGQYYVFTVDNYNITIPPPWVTNLTTNDVSEKYNSTIELVAKLKNQTGNSLAGYKVTFYLTDQKGNIRKTIGSAVTDNKGEARLRYKIVEGGNYNMLAKFNYLGNYTASMGIGNARFAKFNPSITINNVSTKSGQAVILKSKLVNEENGKPLAGETVKFYLNGKYVGKAVTDSNGIAKLKYIPNVKSDSMLSIIAKYDGGGAFNSSSNEGFLEVTTVPRLNPNPSNDYKQN</sequence>
<evidence type="ECO:0008006" key="3">
    <source>
        <dbReference type="Google" id="ProtNLM"/>
    </source>
</evidence>
<keyword evidence="2" id="KW-1185">Reference proteome</keyword>
<protein>
    <recommendedName>
        <fullName evidence="3">Bacterial Ig-like domain (Group 1)</fullName>
    </recommendedName>
</protein>
<dbReference type="AlphaFoldDB" id="A0A366MBJ1"/>
<name>A0A366MBJ1_9EURY</name>
<dbReference type="Gene3D" id="2.60.40.10">
    <property type="entry name" value="Immunoglobulins"/>
    <property type="match status" value="2"/>
</dbReference>
<dbReference type="InterPro" id="IPR008964">
    <property type="entry name" value="Invasin/intimin_cell_adhesion"/>
</dbReference>
<dbReference type="SUPFAM" id="SSF49373">
    <property type="entry name" value="Invasin/intimin cell-adhesion fragments"/>
    <property type="match status" value="1"/>
</dbReference>
<accession>A0A366MBJ1</accession>
<gene>
    <name evidence="1" type="ORF">ALNOE001_08250</name>
</gene>
<comment type="caution">
    <text evidence="1">The sequence shown here is derived from an EMBL/GenBank/DDBJ whole genome shotgun (WGS) entry which is preliminary data.</text>
</comment>
<evidence type="ECO:0000313" key="1">
    <source>
        <dbReference type="EMBL" id="RBQ23601.1"/>
    </source>
</evidence>
<evidence type="ECO:0000313" key="2">
    <source>
        <dbReference type="Proteomes" id="UP000253099"/>
    </source>
</evidence>
<organism evidence="1 2">
    <name type="scientific">Candidatus Methanobinarius endosymbioticus</name>
    <dbReference type="NCBI Taxonomy" id="2006182"/>
    <lineage>
        <taxon>Archaea</taxon>
        <taxon>Methanobacteriati</taxon>
        <taxon>Methanobacteriota</taxon>
        <taxon>Methanomada group</taxon>
        <taxon>Methanobacteria</taxon>
        <taxon>Methanobacteriales</taxon>
        <taxon>Methanobacteriaceae</taxon>
        <taxon>Candidatus Methanobinarius</taxon>
    </lineage>
</organism>
<dbReference type="InterPro" id="IPR013783">
    <property type="entry name" value="Ig-like_fold"/>
</dbReference>